<dbReference type="STRING" id="1287727.SAMN05443999_103250"/>
<reference evidence="1 2" key="1">
    <citation type="submission" date="2016-10" db="EMBL/GenBank/DDBJ databases">
        <authorList>
            <person name="de Groot N.N."/>
        </authorList>
    </citation>
    <scope>NUCLEOTIDE SEQUENCE [LARGE SCALE GENOMIC DNA]</scope>
    <source>
        <strain evidence="1 2">DSM 100674</strain>
    </source>
</reference>
<sequence>MTALISHPYRPDRFAATHARENGDALWLFLNRSDIIIRMETASYLARPAIEPLAPLLLREFGGEVAQRRIKQMIGHMVRQIMERRGYRLCHSNVRIARRGNIFASGSRYALPD</sequence>
<dbReference type="RefSeq" id="WP_093034002.1">
    <property type="nucleotide sequence ID" value="NZ_FOAG01000003.1"/>
</dbReference>
<evidence type="ECO:0000313" key="1">
    <source>
        <dbReference type="EMBL" id="SEL08097.1"/>
    </source>
</evidence>
<organism evidence="1 2">
    <name type="scientific">Roseovarius azorensis</name>
    <dbReference type="NCBI Taxonomy" id="1287727"/>
    <lineage>
        <taxon>Bacteria</taxon>
        <taxon>Pseudomonadati</taxon>
        <taxon>Pseudomonadota</taxon>
        <taxon>Alphaproteobacteria</taxon>
        <taxon>Rhodobacterales</taxon>
        <taxon>Roseobacteraceae</taxon>
        <taxon>Roseovarius</taxon>
    </lineage>
</organism>
<gene>
    <name evidence="1" type="ORF">SAMN05443999_103250</name>
</gene>
<name>A0A1H7MBV5_9RHOB</name>
<proteinExistence type="predicted"/>
<dbReference type="Proteomes" id="UP000199582">
    <property type="component" value="Unassembled WGS sequence"/>
</dbReference>
<accession>A0A1H7MBV5</accession>
<dbReference type="EMBL" id="FOAG01000003">
    <property type="protein sequence ID" value="SEL08097.1"/>
    <property type="molecule type" value="Genomic_DNA"/>
</dbReference>
<protein>
    <submittedName>
        <fullName evidence="1">Uncharacterized protein</fullName>
    </submittedName>
</protein>
<keyword evidence="2" id="KW-1185">Reference proteome</keyword>
<dbReference type="OrthoDB" id="9157529at2"/>
<dbReference type="AlphaFoldDB" id="A0A1H7MBV5"/>
<evidence type="ECO:0000313" key="2">
    <source>
        <dbReference type="Proteomes" id="UP000199582"/>
    </source>
</evidence>